<keyword evidence="2" id="KW-1185">Reference proteome</keyword>
<protein>
    <recommendedName>
        <fullName evidence="3">NAD(P)-dependent oxidoreductase</fullName>
    </recommendedName>
</protein>
<name>A0AAE3LM06_9BACI</name>
<proteinExistence type="predicted"/>
<comment type="caution">
    <text evidence="1">The sequence shown here is derived from an EMBL/GenBank/DDBJ whole genome shotgun (WGS) entry which is preliminary data.</text>
</comment>
<dbReference type="InterPro" id="IPR036291">
    <property type="entry name" value="NAD(P)-bd_dom_sf"/>
</dbReference>
<accession>A0AAE3LM06</accession>
<gene>
    <name evidence="1" type="ORF">OEV98_02570</name>
</gene>
<sequence length="256" mass="30252">MDRFLILGAYGFLGFEISCAALERGYIVYHLDRSDSKNDAVFEEKQLLIGRNSNFQVVDEQLLTQLEEEIQIVIPIYDWAGYREEQKVEMQQQMSSLFHLLDHKNISFLLPIQEKANFLDWLEEVDFSGRSWRIFFYPQLYGKWLPPSSILYQLFKENSEENVLEGQRTDAFEIIDVQKASEKTMNVLETKDEGFFLLTTQDDDKVGETIRTIQENFVSKVSEERKEIILLYVEEKKLDLMEWNELKEFIHSTSKD</sequence>
<dbReference type="AlphaFoldDB" id="A0AAE3LM06"/>
<evidence type="ECO:0008006" key="3">
    <source>
        <dbReference type="Google" id="ProtNLM"/>
    </source>
</evidence>
<evidence type="ECO:0000313" key="1">
    <source>
        <dbReference type="EMBL" id="MCU9612446.1"/>
    </source>
</evidence>
<organism evidence="1 2">
    <name type="scientific">Perspicuibacillus lycopersici</name>
    <dbReference type="NCBI Taxonomy" id="1325689"/>
    <lineage>
        <taxon>Bacteria</taxon>
        <taxon>Bacillati</taxon>
        <taxon>Bacillota</taxon>
        <taxon>Bacilli</taxon>
        <taxon>Bacillales</taxon>
        <taxon>Bacillaceae</taxon>
        <taxon>Perspicuibacillus</taxon>
    </lineage>
</organism>
<dbReference type="Gene3D" id="3.40.50.720">
    <property type="entry name" value="NAD(P)-binding Rossmann-like Domain"/>
    <property type="match status" value="1"/>
</dbReference>
<dbReference type="EMBL" id="JAOUSF010000001">
    <property type="protein sequence ID" value="MCU9612446.1"/>
    <property type="molecule type" value="Genomic_DNA"/>
</dbReference>
<reference evidence="1" key="1">
    <citation type="submission" date="2022-10" db="EMBL/GenBank/DDBJ databases">
        <title>Description of Fervidibacillus gen. nov. in the family Fervidibacillaceae fam. nov. with two species, Fervidibacillus albus sp. nov., and Fervidibacillus halotolerans sp. nov., isolated from tidal flat sediments.</title>
        <authorList>
            <person name="Kwon K.K."/>
            <person name="Yang S.-H."/>
        </authorList>
    </citation>
    <scope>NUCLEOTIDE SEQUENCE</scope>
    <source>
        <strain evidence="1">JCM 19140</strain>
    </source>
</reference>
<evidence type="ECO:0000313" key="2">
    <source>
        <dbReference type="Proteomes" id="UP001209318"/>
    </source>
</evidence>
<dbReference type="SUPFAM" id="SSF51735">
    <property type="entry name" value="NAD(P)-binding Rossmann-fold domains"/>
    <property type="match status" value="1"/>
</dbReference>
<dbReference type="Proteomes" id="UP001209318">
    <property type="component" value="Unassembled WGS sequence"/>
</dbReference>
<dbReference type="RefSeq" id="WP_263071606.1">
    <property type="nucleotide sequence ID" value="NZ_JAOUSF010000001.1"/>
</dbReference>